<dbReference type="GO" id="GO:0042276">
    <property type="term" value="P:error-prone translesion synthesis"/>
    <property type="evidence" value="ECO:0007669"/>
    <property type="project" value="TreeGrafter"/>
</dbReference>
<dbReference type="InterPro" id="IPR017961">
    <property type="entry name" value="DNA_pol_Y-fam_little_finger"/>
</dbReference>
<dbReference type="SUPFAM" id="SSF56672">
    <property type="entry name" value="DNA/RNA polymerases"/>
    <property type="match status" value="1"/>
</dbReference>
<dbReference type="PROSITE" id="PS50173">
    <property type="entry name" value="UMUC"/>
    <property type="match status" value="1"/>
</dbReference>
<dbReference type="InterPro" id="IPR050116">
    <property type="entry name" value="DNA_polymerase-Y"/>
</dbReference>
<dbReference type="GO" id="GO:0006281">
    <property type="term" value="P:DNA repair"/>
    <property type="evidence" value="ECO:0007669"/>
    <property type="project" value="InterPro"/>
</dbReference>
<dbReference type="GO" id="GO:0009432">
    <property type="term" value="P:SOS response"/>
    <property type="evidence" value="ECO:0007669"/>
    <property type="project" value="TreeGrafter"/>
</dbReference>
<dbReference type="PANTHER" id="PTHR11076">
    <property type="entry name" value="DNA REPAIR POLYMERASE UMUC / TRANSFERASE FAMILY MEMBER"/>
    <property type="match status" value="1"/>
</dbReference>
<dbReference type="InterPro" id="IPR043128">
    <property type="entry name" value="Rev_trsase/Diguanyl_cyclase"/>
</dbReference>
<dbReference type="GO" id="GO:0003887">
    <property type="term" value="F:DNA-directed DNA polymerase activity"/>
    <property type="evidence" value="ECO:0007669"/>
    <property type="project" value="TreeGrafter"/>
</dbReference>
<evidence type="ECO:0000313" key="2">
    <source>
        <dbReference type="EMBL" id="CAJ0882740.1"/>
    </source>
</evidence>
<protein>
    <recommendedName>
        <fullName evidence="1">UmuC domain-containing protein</fullName>
    </recommendedName>
</protein>
<dbReference type="CDD" id="cd00424">
    <property type="entry name" value="PolY"/>
    <property type="match status" value="1"/>
</dbReference>
<dbReference type="EMBL" id="OY288114">
    <property type="protein sequence ID" value="CAJ0882740.1"/>
    <property type="molecule type" value="Genomic_DNA"/>
</dbReference>
<evidence type="ECO:0000259" key="1">
    <source>
        <dbReference type="PROSITE" id="PS50173"/>
    </source>
</evidence>
<dbReference type="InterPro" id="IPR001126">
    <property type="entry name" value="UmuC"/>
</dbReference>
<dbReference type="GO" id="GO:0005829">
    <property type="term" value="C:cytosol"/>
    <property type="evidence" value="ECO:0007669"/>
    <property type="project" value="TreeGrafter"/>
</dbReference>
<accession>A0AA48REK6</accession>
<organism evidence="2">
    <name type="scientific">freshwater sediment metagenome</name>
    <dbReference type="NCBI Taxonomy" id="556182"/>
    <lineage>
        <taxon>unclassified sequences</taxon>
        <taxon>metagenomes</taxon>
        <taxon>ecological metagenomes</taxon>
    </lineage>
</organism>
<dbReference type="PANTHER" id="PTHR11076:SF34">
    <property type="entry name" value="PROTEIN UMUC"/>
    <property type="match status" value="1"/>
</dbReference>
<dbReference type="Gene3D" id="3.40.1170.60">
    <property type="match status" value="1"/>
</dbReference>
<gene>
    <name evidence="2" type="ORF">AMST5_03365</name>
</gene>
<dbReference type="Pfam" id="PF11799">
    <property type="entry name" value="IMS_C"/>
    <property type="match status" value="1"/>
</dbReference>
<dbReference type="SUPFAM" id="SSF100879">
    <property type="entry name" value="Lesion bypass DNA polymerase (Y-family), little finger domain"/>
    <property type="match status" value="1"/>
</dbReference>
<name>A0AA48REK6_9ZZZZ</name>
<sequence>MVQLKASITDTPGLRWLVADLNSYFASCEQQENPDLRGKPIAVAPLMSNTTCAIAASYEAKAYGVKTGTNIGEARKMCPDLIVVASRPKLYVEYHHRILDAIERCIPIEHVMSIDEVACALDRTQQTAEAVTKLSAEIKQSVRSHVGECLPLSVGDASNKLLAKLASDMQKPDGLTILEPENMPQKILHLKIEDICGVGVNMARRLREAGLDTMPKLWNAGPDTVQRVWGGIVGKRFHALLHGEDLPSPPRQMRSIGHQHVLAPEQRSVEAAKTVVQELLVKAALRLRQEELYCRRLSVDINWTQDKGHWFDSRSFNEAQDNPTLSHALLDVWKNVPKLKPLRVGVSLSDLVPASEHQQDLFEKPENATLTKAIDELNEKFGKGMVGFGLAASTSRKLTSKIAFQRVPDLSEF</sequence>
<dbReference type="InterPro" id="IPR043502">
    <property type="entry name" value="DNA/RNA_pol_sf"/>
</dbReference>
<dbReference type="Gene3D" id="1.10.150.20">
    <property type="entry name" value="5' to 3' exonuclease, C-terminal subdomain"/>
    <property type="match status" value="1"/>
</dbReference>
<dbReference type="InterPro" id="IPR036775">
    <property type="entry name" value="DNA_pol_Y-fam_lit_finger_sf"/>
</dbReference>
<proteinExistence type="predicted"/>
<dbReference type="AlphaFoldDB" id="A0AA48REK6"/>
<feature type="domain" description="UmuC" evidence="1">
    <location>
        <begin position="16"/>
        <end position="199"/>
    </location>
</feature>
<dbReference type="Pfam" id="PF00817">
    <property type="entry name" value="IMS"/>
    <property type="match status" value="1"/>
</dbReference>
<dbReference type="Gene3D" id="3.30.70.270">
    <property type="match status" value="1"/>
</dbReference>
<reference evidence="2" key="1">
    <citation type="submission" date="2023-07" db="EMBL/GenBank/DDBJ databases">
        <authorList>
            <person name="Pelsma A.J. K."/>
        </authorList>
    </citation>
    <scope>NUCLEOTIDE SEQUENCE</scope>
</reference>
<dbReference type="GO" id="GO:0003684">
    <property type="term" value="F:damaged DNA binding"/>
    <property type="evidence" value="ECO:0007669"/>
    <property type="project" value="InterPro"/>
</dbReference>